<comment type="caution">
    <text evidence="2">The sequence shown here is derived from an EMBL/GenBank/DDBJ whole genome shotgun (WGS) entry which is preliminary data.</text>
</comment>
<name>A0ABT2P9K1_9MICO</name>
<keyword evidence="3" id="KW-1185">Reference proteome</keyword>
<gene>
    <name evidence="2" type="ORF">N4R40_02705</name>
</gene>
<protein>
    <submittedName>
        <fullName evidence="2">Uncharacterized protein</fullName>
    </submittedName>
</protein>
<feature type="region of interest" description="Disordered" evidence="1">
    <location>
        <begin position="189"/>
        <end position="218"/>
    </location>
</feature>
<dbReference type="Proteomes" id="UP001300496">
    <property type="component" value="Unassembled WGS sequence"/>
</dbReference>
<accession>A0ABT2P9K1</accession>
<evidence type="ECO:0000313" key="2">
    <source>
        <dbReference type="EMBL" id="MCT9001278.1"/>
    </source>
</evidence>
<sequence length="429" mass="44320">MTASDALVLPGSPVPLRRLRADEAPYPGVLCAGEPSVICVDDDDLPPVVWRIATVGHLLAPLDAVRTADGVAALLPGCRGRLRGDDASTPGRAVTVAVSIVRAVREAGPLGEEAGSWWVDAGGRPVLALGAGAGWREEAVEILSDLADSASGSLSRVAAEIALGVADSAAVRRHADEWEDALFAAAEPEPLGDLPVGEHPALDTAPRRAATVRREVSTPPADSMLATAIARLVDADIARRTADAISGAWTGTIAALRRTRPRRESGESEGRRRRRGPLLAAVVVIGIVITLGALWPDVDSPSEEASPAPRASGSPATRTAPEKSTPALPSGEELSAVERGAREALALLAQCVAGDPEACAAVREDPGQPLPDGLVASGNPPTDIAILDEYGGVAVVRADAAGFASQAVVLVETDERWLVRDVYDLADQP</sequence>
<dbReference type="EMBL" id="JAODOR010000003">
    <property type="protein sequence ID" value="MCT9001278.1"/>
    <property type="molecule type" value="Genomic_DNA"/>
</dbReference>
<reference evidence="2 3" key="1">
    <citation type="journal article" date="2024" name="Int. J. Syst. Evol. Microbiol.">
        <title>Microbacterium memoriense sp. nov., a member of the Actinomycetota from marine beach sediment of the north coast of Portugal.</title>
        <authorList>
            <person name="Santos J.D.N.D."/>
            <person name="Klimek D."/>
            <person name="Calusinska M."/>
            <person name="Lobo-da-Cunha A."/>
            <person name="Catita J."/>
            <person name="Goncalves H."/>
            <person name="Gonzalez I."/>
            <person name="Lage O.M."/>
        </authorList>
    </citation>
    <scope>NUCLEOTIDE SEQUENCE [LARGE SCALE GENOMIC DNA]</scope>
    <source>
        <strain evidence="2 3">PMIC_1C1B</strain>
    </source>
</reference>
<proteinExistence type="predicted"/>
<feature type="compositionally biased region" description="Low complexity" evidence="1">
    <location>
        <begin position="303"/>
        <end position="316"/>
    </location>
</feature>
<feature type="region of interest" description="Disordered" evidence="1">
    <location>
        <begin position="300"/>
        <end position="335"/>
    </location>
</feature>
<evidence type="ECO:0000256" key="1">
    <source>
        <dbReference type="SAM" id="MobiDB-lite"/>
    </source>
</evidence>
<dbReference type="RefSeq" id="WP_261605823.1">
    <property type="nucleotide sequence ID" value="NZ_JAODOR010000003.1"/>
</dbReference>
<evidence type="ECO:0000313" key="3">
    <source>
        <dbReference type="Proteomes" id="UP001300496"/>
    </source>
</evidence>
<organism evidence="2 3">
    <name type="scientific">Microbacterium memoriense</name>
    <dbReference type="NCBI Taxonomy" id="2978350"/>
    <lineage>
        <taxon>Bacteria</taxon>
        <taxon>Bacillati</taxon>
        <taxon>Actinomycetota</taxon>
        <taxon>Actinomycetes</taxon>
        <taxon>Micrococcales</taxon>
        <taxon>Microbacteriaceae</taxon>
        <taxon>Microbacterium</taxon>
    </lineage>
</organism>